<organism evidence="1 2">
    <name type="scientific">Deinococcus humi</name>
    <dbReference type="NCBI Taxonomy" id="662880"/>
    <lineage>
        <taxon>Bacteria</taxon>
        <taxon>Thermotogati</taxon>
        <taxon>Deinococcota</taxon>
        <taxon>Deinococci</taxon>
        <taxon>Deinococcales</taxon>
        <taxon>Deinococcaceae</taxon>
        <taxon>Deinococcus</taxon>
    </lineage>
</organism>
<name>A0A7W8K382_9DEIO</name>
<comment type="caution">
    <text evidence="1">The sequence shown here is derived from an EMBL/GenBank/DDBJ whole genome shotgun (WGS) entry which is preliminary data.</text>
</comment>
<sequence length="86" mass="9754">MKKPYKYKVTASGKTQDLKGLLPSVKILLLALKIAEHEQPEGVERGELQESTKIAKNSFDRGWSYLIQHKHVERQPQIKAAKNTPS</sequence>
<protein>
    <submittedName>
        <fullName evidence="1">Uncharacterized protein</fullName>
    </submittedName>
</protein>
<dbReference type="RefSeq" id="WP_184138518.1">
    <property type="nucleotide sequence ID" value="NZ_JACHFL010000048.1"/>
</dbReference>
<reference evidence="1 2" key="1">
    <citation type="submission" date="2020-08" db="EMBL/GenBank/DDBJ databases">
        <title>Genomic Encyclopedia of Type Strains, Phase IV (KMG-IV): sequencing the most valuable type-strain genomes for metagenomic binning, comparative biology and taxonomic classification.</title>
        <authorList>
            <person name="Goeker M."/>
        </authorList>
    </citation>
    <scope>NUCLEOTIDE SEQUENCE [LARGE SCALE GENOMIC DNA]</scope>
    <source>
        <strain evidence="1 2">DSM 27939</strain>
    </source>
</reference>
<proteinExistence type="predicted"/>
<gene>
    <name evidence="1" type="ORF">HNQ08_005603</name>
</gene>
<dbReference type="AlphaFoldDB" id="A0A7W8K382"/>
<accession>A0A7W8K382</accession>
<evidence type="ECO:0000313" key="1">
    <source>
        <dbReference type="EMBL" id="MBB5366474.1"/>
    </source>
</evidence>
<dbReference type="EMBL" id="JACHFL010000048">
    <property type="protein sequence ID" value="MBB5366474.1"/>
    <property type="molecule type" value="Genomic_DNA"/>
</dbReference>
<dbReference type="Proteomes" id="UP000552709">
    <property type="component" value="Unassembled WGS sequence"/>
</dbReference>
<evidence type="ECO:0000313" key="2">
    <source>
        <dbReference type="Proteomes" id="UP000552709"/>
    </source>
</evidence>
<keyword evidence="2" id="KW-1185">Reference proteome</keyword>